<dbReference type="InterPro" id="IPR003607">
    <property type="entry name" value="HD/PDEase_dom"/>
</dbReference>
<dbReference type="PANTHER" id="PTHR43155">
    <property type="entry name" value="CYCLIC DI-GMP PHOSPHODIESTERASE PA4108-RELATED"/>
    <property type="match status" value="1"/>
</dbReference>
<dbReference type="Gene3D" id="1.10.3210.10">
    <property type="entry name" value="Hypothetical protein af1432"/>
    <property type="match status" value="2"/>
</dbReference>
<dbReference type="InterPro" id="IPR001638">
    <property type="entry name" value="Solute-binding_3/MltF_N"/>
</dbReference>
<protein>
    <submittedName>
        <fullName evidence="3">HD domain-containing phosphohydrolase</fullName>
    </submittedName>
</protein>
<dbReference type="Gene3D" id="3.40.190.10">
    <property type="entry name" value="Periplasmic binding protein-like II"/>
    <property type="match status" value="2"/>
</dbReference>
<keyword evidence="1" id="KW-0472">Membrane</keyword>
<dbReference type="PANTHER" id="PTHR43155:SF2">
    <property type="entry name" value="CYCLIC DI-GMP PHOSPHODIESTERASE PA4108"/>
    <property type="match status" value="1"/>
</dbReference>
<dbReference type="GO" id="GO:0008081">
    <property type="term" value="F:phosphoric diester hydrolase activity"/>
    <property type="evidence" value="ECO:0007669"/>
    <property type="project" value="UniProtKB-ARBA"/>
</dbReference>
<keyword evidence="1" id="KW-1133">Transmembrane helix</keyword>
<sequence>MSKKSSGLKKFSIRRAVALLFIVAISATAILSASVIYSLTKQREVDTALGTLELVSSIVSDRLEQFDKVGEQTTNQLTYLLNTTPGKKTTAELIELFGAAFVGNNFLHSIYIGFDDDHFVQLFNVEPEYIRRQLDLMEGETWMVVEHQTNSNSRIKTTRYFFDNLEPSREVTNLSNYYPTERVWYTRAKPGSVSKSQPYLFHNIRITGQTFSKRLPDRNAVVGVDISLAGLDGHFEQSLEGVELLKGAEVYVSSFDGRIIGGNHFDSKSIDLPYVSTMPLSDDQITTVINAPVLTVSNQLNWEPIDFAVSGEPYGLAPDLFRLISDATGLQFQYVNGLHWSELVEGFQKQNIDILQSIATTNTITESHLEGDILYELDYAVLSHQNVSAINSLSDLSGKTIGMIDGWSVTQRLIDTYPDITVYRYDTYSDAIKDAKDQRISAVLDNRAILVNKLARHDDGELTLRTIADDSILPKGFTFVAREELQPYVTLVNQSLQYLKEIGVLEQIKTRWLASPKQTLGHINNETLLSRLADPASFGDITAIDIDNKPSYVFVDKVNNVPAEYLIISLPEEKVLSHVYNYVIYNVLWTLAALVIMVPIVWYFSTPLSNPIYRLVKETDKVKRRQYDQVEKHSSSIREVDELSTAIFEMSQSLNQYQQSQEEFIESIIQLIAKTIDSKSPYTGGHCLRVPELALMLVDAAEQEKDNTFENFHFKNDAERREFRIAAWLHDCGKITTPEYVVDKGTKLETNYNRINEVRTRFEVLWRDAEIEALKSEIDGPENKQQIIEALQARQQTLREQFAFVANVNIGGEFLNDQDKERLIEIAKQPWQRYFDNQLGLSPAEEKRMSKQSNSLPVSESLLSDKIEHVIHHHSEITYPPELGIKVDVPEHLYNLGELHNLTISRGTLTAEERFKINEHMITGIQMLSSIPFPEDLQNVERIATTHHETMKGTGYPRRLTGDELSIPERILAVSDIFEALTASDRPYKKAKTISQSLDILHNMALDNHVDIEVFRLFVRSKVYMDYANQFLEQSQIDAVDESKYLSDS</sequence>
<dbReference type="SMART" id="SM00062">
    <property type="entry name" value="PBPb"/>
    <property type="match status" value="1"/>
</dbReference>
<dbReference type="EMBL" id="CP115921">
    <property type="protein sequence ID" value="XCD18388.1"/>
    <property type="molecule type" value="Genomic_DNA"/>
</dbReference>
<dbReference type="Pfam" id="PF00497">
    <property type="entry name" value="SBP_bac_3"/>
    <property type="match status" value="1"/>
</dbReference>
<dbReference type="KEGG" id="vck:PG915_16555"/>
<dbReference type="Pfam" id="PF13487">
    <property type="entry name" value="HD_5"/>
    <property type="match status" value="1"/>
</dbReference>
<dbReference type="CDD" id="cd01007">
    <property type="entry name" value="PBP2_BvgS_HisK_like"/>
    <property type="match status" value="1"/>
</dbReference>
<keyword evidence="1" id="KW-0812">Transmembrane</keyword>
<dbReference type="SMART" id="SM00471">
    <property type="entry name" value="HDc"/>
    <property type="match status" value="1"/>
</dbReference>
<dbReference type="InterPro" id="IPR006674">
    <property type="entry name" value="HD_domain"/>
</dbReference>
<dbReference type="AlphaFoldDB" id="A0AAU8BPF5"/>
<dbReference type="Gene3D" id="3.30.450.20">
    <property type="entry name" value="PAS domain"/>
    <property type="match status" value="1"/>
</dbReference>
<evidence type="ECO:0000259" key="2">
    <source>
        <dbReference type="PROSITE" id="PS51832"/>
    </source>
</evidence>
<proteinExistence type="predicted"/>
<feature type="domain" description="HD-GYP" evidence="2">
    <location>
        <begin position="830"/>
        <end position="1033"/>
    </location>
</feature>
<name>A0AAU8BPF5_9VIBR</name>
<dbReference type="SUPFAM" id="SSF109604">
    <property type="entry name" value="HD-domain/PDEase-like"/>
    <property type="match status" value="1"/>
</dbReference>
<evidence type="ECO:0000313" key="3">
    <source>
        <dbReference type="EMBL" id="XCD18388.1"/>
    </source>
</evidence>
<dbReference type="SUPFAM" id="SSF53850">
    <property type="entry name" value="Periplasmic binding protein-like II"/>
    <property type="match status" value="1"/>
</dbReference>
<dbReference type="RefSeq" id="WP_353499531.1">
    <property type="nucleotide sequence ID" value="NZ_CP115921.1"/>
</dbReference>
<evidence type="ECO:0000256" key="1">
    <source>
        <dbReference type="SAM" id="Phobius"/>
    </source>
</evidence>
<dbReference type="CDD" id="cd00077">
    <property type="entry name" value="HDc"/>
    <property type="match status" value="2"/>
</dbReference>
<dbReference type="InterPro" id="IPR037522">
    <property type="entry name" value="HD_GYP_dom"/>
</dbReference>
<dbReference type="Gene3D" id="6.10.340.10">
    <property type="match status" value="1"/>
</dbReference>
<accession>A0AAU8BPF5</accession>
<dbReference type="Pfam" id="PF01966">
    <property type="entry name" value="HD"/>
    <property type="match status" value="1"/>
</dbReference>
<gene>
    <name evidence="3" type="ORF">PG915_16555</name>
</gene>
<dbReference type="PROSITE" id="PS51832">
    <property type="entry name" value="HD_GYP"/>
    <property type="match status" value="1"/>
</dbReference>
<organism evidence="3">
    <name type="scientific">Vibrio chaetopteri</name>
    <dbReference type="NCBI Taxonomy" id="3016528"/>
    <lineage>
        <taxon>Bacteria</taxon>
        <taxon>Pseudomonadati</taxon>
        <taxon>Pseudomonadota</taxon>
        <taxon>Gammaproteobacteria</taxon>
        <taxon>Vibrionales</taxon>
        <taxon>Vibrionaceae</taxon>
        <taxon>Vibrio</taxon>
    </lineage>
</organism>
<feature type="transmembrane region" description="Helical" evidence="1">
    <location>
        <begin position="582"/>
        <end position="604"/>
    </location>
</feature>
<reference evidence="3" key="1">
    <citation type="submission" date="2023-01" db="EMBL/GenBank/DDBJ databases">
        <title>Vibrio sp. CB1-14 genome sequencing.</title>
        <authorList>
            <person name="Otstavnykh N."/>
            <person name="Isaeva M."/>
            <person name="Meleshko D."/>
        </authorList>
    </citation>
    <scope>NUCLEOTIDE SEQUENCE</scope>
    <source>
        <strain evidence="3">CB1-14</strain>
    </source>
</reference>